<evidence type="ECO:0000313" key="4">
    <source>
        <dbReference type="EMBL" id="KAJ2905208.1"/>
    </source>
</evidence>
<evidence type="ECO:0000256" key="2">
    <source>
        <dbReference type="SAM" id="Phobius"/>
    </source>
</evidence>
<gene>
    <name evidence="4" type="ORF">MKZ38_006114</name>
</gene>
<dbReference type="InterPro" id="IPR006598">
    <property type="entry name" value="CAP10"/>
</dbReference>
<evidence type="ECO:0000256" key="1">
    <source>
        <dbReference type="SAM" id="MobiDB-lite"/>
    </source>
</evidence>
<dbReference type="InterPro" id="IPR051091">
    <property type="entry name" value="O-Glucosyltr/Glycosyltrsf_90"/>
</dbReference>
<dbReference type="SMART" id="SM00672">
    <property type="entry name" value="CAP10"/>
    <property type="match status" value="1"/>
</dbReference>
<feature type="region of interest" description="Disordered" evidence="1">
    <location>
        <begin position="33"/>
        <end position="76"/>
    </location>
</feature>
<sequence>MRSRQQFIVGAILIFLGICYLTLPLPPITHLPSSASSTTHSQQETHEHTNDDIIPGSPAPKSDGADLTKPVPGPEEKHPVWHLISEAEEAHKVLVKRQSKTVAAAVKEYRRRYGIPPPPGFDKWFKFAQARNVVMVDEFDAIRDMMLPFWGLKPSVIRERAREMLGNPENMMLGIMIRDGNVTYASGGRDWMQNALKGMMAGFVKELGDLDLVFNVHDEPRVAVVHDTLDRLIRRGIEEQGRLSNKAELKGEWTKSAEDMGPGKSFEKVRYTRFNVYAHQPTWHSTKITCPADSPARNLDDKNPIFLDRKSLYAMTELGFLNNYTAHADPCVHPSLSRKHGLFAGANAFNLAHDLMPVFSQSKMSHYQDIIYPSPWYWNGNVKYDITRDPIWEEKTDKMYWRGSTTGGFARSGGWKGSQRMRYVKRVNDPDGTEMVILDESEVSEGEGAGVKEVKTSDYKDMFDVAFSEIGQCDAEDCAEMRETFELGHYGDRQTAWNYRYLIDIDGNAFSGRFYAFLQSRSLVFKLAVFREWHDEWLRPWLHYVPLSMDGGDWLEALRVFRDTKQGKKEGKRLAGVESDWANQVLRKEDLEVWYYRLLLEYRRVVDDKRDSLGFSP</sequence>
<keyword evidence="2" id="KW-1133">Transmembrane helix</keyword>
<dbReference type="AlphaFoldDB" id="A0AAD5RVQ0"/>
<feature type="compositionally biased region" description="Low complexity" evidence="1">
    <location>
        <begin position="33"/>
        <end position="42"/>
    </location>
</feature>
<feature type="domain" description="Glycosyl transferase CAP10" evidence="3">
    <location>
        <begin position="343"/>
        <end position="609"/>
    </location>
</feature>
<name>A0AAD5RVQ0_9PEZI</name>
<dbReference type="Proteomes" id="UP001201980">
    <property type="component" value="Unassembled WGS sequence"/>
</dbReference>
<protein>
    <recommendedName>
        <fullName evidence="3">Glycosyl transferase CAP10 domain-containing protein</fullName>
    </recommendedName>
</protein>
<accession>A0AAD5RVQ0</accession>
<dbReference type="PANTHER" id="PTHR12203">
    <property type="entry name" value="KDEL LYS-ASP-GLU-LEU CONTAINING - RELATED"/>
    <property type="match status" value="1"/>
</dbReference>
<keyword evidence="2" id="KW-0472">Membrane</keyword>
<comment type="caution">
    <text evidence="4">The sequence shown here is derived from an EMBL/GenBank/DDBJ whole genome shotgun (WGS) entry which is preliminary data.</text>
</comment>
<evidence type="ECO:0000259" key="3">
    <source>
        <dbReference type="SMART" id="SM00672"/>
    </source>
</evidence>
<reference evidence="4" key="1">
    <citation type="submission" date="2022-07" db="EMBL/GenBank/DDBJ databases">
        <title>Draft genome sequence of Zalerion maritima ATCC 34329, a (micro)plastics degrading marine fungus.</title>
        <authorList>
            <person name="Paco A."/>
            <person name="Goncalves M.F.M."/>
            <person name="Rocha-Santos T.A.P."/>
            <person name="Alves A."/>
        </authorList>
    </citation>
    <scope>NUCLEOTIDE SEQUENCE</scope>
    <source>
        <strain evidence="4">ATCC 34329</strain>
    </source>
</reference>
<dbReference type="PANTHER" id="PTHR12203:SF104">
    <property type="entry name" value="PROTEIN CAP1, PUTATIVE (AFU_ORTHOLOGUE AFUA_1G05595)-RELATED"/>
    <property type="match status" value="1"/>
</dbReference>
<dbReference type="EMBL" id="JAKWBI020000036">
    <property type="protein sequence ID" value="KAJ2905208.1"/>
    <property type="molecule type" value="Genomic_DNA"/>
</dbReference>
<feature type="transmembrane region" description="Helical" evidence="2">
    <location>
        <begin position="7"/>
        <end position="25"/>
    </location>
</feature>
<organism evidence="4 5">
    <name type="scientific">Zalerion maritima</name>
    <dbReference type="NCBI Taxonomy" id="339359"/>
    <lineage>
        <taxon>Eukaryota</taxon>
        <taxon>Fungi</taxon>
        <taxon>Dikarya</taxon>
        <taxon>Ascomycota</taxon>
        <taxon>Pezizomycotina</taxon>
        <taxon>Sordariomycetes</taxon>
        <taxon>Lulworthiomycetidae</taxon>
        <taxon>Lulworthiales</taxon>
        <taxon>Lulworthiaceae</taxon>
        <taxon>Zalerion</taxon>
    </lineage>
</organism>
<evidence type="ECO:0000313" key="5">
    <source>
        <dbReference type="Proteomes" id="UP001201980"/>
    </source>
</evidence>
<proteinExistence type="predicted"/>
<keyword evidence="2" id="KW-0812">Transmembrane</keyword>
<dbReference type="Pfam" id="PF05686">
    <property type="entry name" value="Glyco_transf_90"/>
    <property type="match status" value="1"/>
</dbReference>
<keyword evidence="5" id="KW-1185">Reference proteome</keyword>